<reference evidence="1" key="1">
    <citation type="submission" date="2013-07" db="EMBL/GenBank/DDBJ databases">
        <title>The genome of an arbuscular mycorrhizal fungus provides insights into the evolution of the oldest plant symbiosis.</title>
        <authorList>
            <consortium name="DOE Joint Genome Institute"/>
            <person name="Tisserant E."/>
            <person name="Malbreil M."/>
            <person name="Kuo A."/>
            <person name="Kohler A."/>
            <person name="Symeonidi A."/>
            <person name="Balestrini R."/>
            <person name="Charron P."/>
            <person name="Duensing N."/>
            <person name="Frei-dit-Frey N."/>
            <person name="Gianinazzi-Pearson V."/>
            <person name="Gilbert B."/>
            <person name="Handa Y."/>
            <person name="Hijri M."/>
            <person name="Kaul R."/>
            <person name="Kawaguchi M."/>
            <person name="Krajinski F."/>
            <person name="Lammers P."/>
            <person name="Lapierre D."/>
            <person name="Masclaux F.G."/>
            <person name="Murat C."/>
            <person name="Morin E."/>
            <person name="Ndikumana S."/>
            <person name="Pagni M."/>
            <person name="Petitpierre D."/>
            <person name="Requena N."/>
            <person name="Rosikiewicz P."/>
            <person name="Riley R."/>
            <person name="Saito K."/>
            <person name="San Clemente H."/>
            <person name="Shapiro H."/>
            <person name="van Tuinen D."/>
            <person name="Becard G."/>
            <person name="Bonfante P."/>
            <person name="Paszkowski U."/>
            <person name="Shachar-Hill Y."/>
            <person name="Young J.P."/>
            <person name="Sanders I.R."/>
            <person name="Henrissat B."/>
            <person name="Rensing S.A."/>
            <person name="Grigoriev I.V."/>
            <person name="Corradi N."/>
            <person name="Roux C."/>
            <person name="Martin F."/>
        </authorList>
    </citation>
    <scope>NUCLEOTIDE SEQUENCE</scope>
    <source>
        <strain evidence="1">DAOM 197198</strain>
    </source>
</reference>
<dbReference type="PANTHER" id="PTHR14187">
    <property type="entry name" value="ALPHA KINASE/ELONGATION FACTOR 2 KINASE"/>
    <property type="match status" value="1"/>
</dbReference>
<accession>U9ST86</accession>
<evidence type="ECO:0000313" key="1">
    <source>
        <dbReference type="EMBL" id="ERZ99109.1"/>
    </source>
</evidence>
<dbReference type="PANTHER" id="PTHR14187:SF5">
    <property type="entry name" value="HEAT SHOCK 70 KDA PROTEIN 12A"/>
    <property type="match status" value="1"/>
</dbReference>
<protein>
    <recommendedName>
        <fullName evidence="2">Hsp70 family protein</fullName>
    </recommendedName>
</protein>
<evidence type="ECO:0008006" key="2">
    <source>
        <dbReference type="Google" id="ProtNLM"/>
    </source>
</evidence>
<dbReference type="SUPFAM" id="SSF53067">
    <property type="entry name" value="Actin-like ATPase domain"/>
    <property type="match status" value="1"/>
</dbReference>
<dbReference type="EMBL" id="KI298249">
    <property type="protein sequence ID" value="ERZ99109.1"/>
    <property type="molecule type" value="Genomic_DNA"/>
</dbReference>
<organism evidence="1">
    <name type="scientific">Rhizophagus irregularis (strain DAOM 181602 / DAOM 197198 / MUCL 43194)</name>
    <name type="common">Arbuscular mycorrhizal fungus</name>
    <name type="synonym">Glomus intraradices</name>
    <dbReference type="NCBI Taxonomy" id="747089"/>
    <lineage>
        <taxon>Eukaryota</taxon>
        <taxon>Fungi</taxon>
        <taxon>Fungi incertae sedis</taxon>
        <taxon>Mucoromycota</taxon>
        <taxon>Glomeromycotina</taxon>
        <taxon>Glomeromycetes</taxon>
        <taxon>Glomerales</taxon>
        <taxon>Glomeraceae</taxon>
        <taxon>Rhizophagus</taxon>
    </lineage>
</organism>
<dbReference type="HOGENOM" id="CLU_719907_0_0_1"/>
<sequence length="384" mass="43587">MLINGSIRIEALDASKDSSSKSVERFKLHLGNISRTENHRNQMQFLNSKYYKSCGILIKKFSNFFKNGSVFCKQTFSIASSTISKLIKKTVTTRWHGIRFFEHVLLVISVESNKIDLQLKPEAAAIYCMQNPNEHNNGIIPINDCGGGTVDLTARKITSLVRLLNELEIFVVDMLTKNFLNSLIFSRILDESTINLLRENNYGQMQYMIQQFCQRYCKDDIKEKMIVLLTNFENLKFMFDLVVGKIIRLIRGQLNSSKDKCSAIFLVGGFGEPKYLQMKEFGKLVPAIIVPKQPIAAIVRGACDYGLKMSTIADRTLKYTYGTKVGVDQKFSRIYHPPEPNVTFLTIHIFKTTELSAKFCDEPGMKLLGVLIVDLPDVNLGFKS</sequence>
<gene>
    <name evidence="1" type="ORF">GLOINDRAFT_9867</name>
</gene>
<proteinExistence type="predicted"/>
<dbReference type="InterPro" id="IPR043129">
    <property type="entry name" value="ATPase_NBD"/>
</dbReference>
<dbReference type="AlphaFoldDB" id="U9ST86"/>
<dbReference type="VEuPathDB" id="FungiDB:RhiirFUN_001141"/>
<name>U9ST86_RHIID</name>